<feature type="region of interest" description="Disordered" evidence="1">
    <location>
        <begin position="221"/>
        <end position="251"/>
    </location>
</feature>
<dbReference type="AlphaFoldDB" id="Q2QT99"/>
<dbReference type="EMBL" id="DP000011">
    <property type="protein sequence ID" value="ABA97508.1"/>
    <property type="molecule type" value="Genomic_DNA"/>
</dbReference>
<reference evidence="2" key="3">
    <citation type="submission" date="2006-01" db="EMBL/GenBank/DDBJ databases">
        <authorList>
            <person name="Buell R."/>
        </authorList>
    </citation>
    <scope>NUCLEOTIDE SEQUENCE</scope>
</reference>
<protein>
    <submittedName>
        <fullName evidence="2">Uncharacterized protein</fullName>
    </submittedName>
</protein>
<reference evidence="2" key="1">
    <citation type="journal article" date="2005" name="BMC Biol.">
        <title>The sequence of rice chromosomes 11 and 12, rich in disease resistance genes and recent gene duplications.</title>
        <authorList>
            <consortium name="The rice chromosomes 11 and 12 sequencing consortia"/>
        </authorList>
    </citation>
    <scope>NUCLEOTIDE SEQUENCE [LARGE SCALE GENOMIC DNA]</scope>
</reference>
<sequence>MKTGAGEDLASGSVRGDGGSGGGRERPHGQRWTAAAAAHREDLVSGGGGWGRRRLRATDGDLRPAAVDGEAPAVGRPRLSFSARRRRKGTTTPGPNIATLVANKLLATLCLPCHTYGKLSYGNVRQQPNRPVIFARSSRVERVKSCGGDGWTIIEQEIKSDPIQELRKETRESQNHKKTGATAHIRGKHAAAPRSWRLGERPTVRRKEDVIAEALTGRGCLHCAGEDNDAAEERAPPAEGRASPAEGGRRRRARVLLAAVGRG</sequence>
<feature type="compositionally biased region" description="Low complexity" evidence="1">
    <location>
        <begin position="237"/>
        <end position="246"/>
    </location>
</feature>
<evidence type="ECO:0000313" key="2">
    <source>
        <dbReference type="EMBL" id="ABA97508.1"/>
    </source>
</evidence>
<feature type="region of interest" description="Disordered" evidence="1">
    <location>
        <begin position="168"/>
        <end position="203"/>
    </location>
</feature>
<name>Q2QT99_ORYSJ</name>
<reference evidence="2" key="2">
    <citation type="submission" date="2005-04" db="EMBL/GenBank/DDBJ databases">
        <authorList>
            <person name="Buell C.R."/>
            <person name="Wing R.A."/>
            <person name="McCombie W.A."/>
            <person name="Ouyang S."/>
        </authorList>
    </citation>
    <scope>NUCLEOTIDE SEQUENCE</scope>
</reference>
<accession>Q2QT99</accession>
<evidence type="ECO:0000256" key="1">
    <source>
        <dbReference type="SAM" id="MobiDB-lite"/>
    </source>
</evidence>
<proteinExistence type="predicted"/>
<feature type="region of interest" description="Disordered" evidence="1">
    <location>
        <begin position="1"/>
        <end position="95"/>
    </location>
</feature>
<gene>
    <name evidence="2" type="ordered locus">LOC_Os12g20380</name>
</gene>
<organism evidence="2">
    <name type="scientific">Oryza sativa subsp. japonica</name>
    <name type="common">Rice</name>
    <dbReference type="NCBI Taxonomy" id="39947"/>
    <lineage>
        <taxon>Eukaryota</taxon>
        <taxon>Viridiplantae</taxon>
        <taxon>Streptophyta</taxon>
        <taxon>Embryophyta</taxon>
        <taxon>Tracheophyta</taxon>
        <taxon>Spermatophyta</taxon>
        <taxon>Magnoliopsida</taxon>
        <taxon>Liliopsida</taxon>
        <taxon>Poales</taxon>
        <taxon>Poaceae</taxon>
        <taxon>BOP clade</taxon>
        <taxon>Oryzoideae</taxon>
        <taxon>Oryzeae</taxon>
        <taxon>Oryzinae</taxon>
        <taxon>Oryza</taxon>
        <taxon>Oryza sativa</taxon>
    </lineage>
</organism>